<dbReference type="InterPro" id="IPR004341">
    <property type="entry name" value="CAT_RNA-bd_dom"/>
</dbReference>
<comment type="caution">
    <text evidence="3">The sequence shown here is derived from an EMBL/GenBank/DDBJ whole genome shotgun (WGS) entry which is preliminary data.</text>
</comment>
<dbReference type="PANTHER" id="PTHR30185">
    <property type="entry name" value="CRYPTIC BETA-GLUCOSIDE BGL OPERON ANTITERMINATOR"/>
    <property type="match status" value="1"/>
</dbReference>
<dbReference type="RefSeq" id="WP_027099095.1">
    <property type="nucleotide sequence ID" value="NZ_CABHIH010000007.1"/>
</dbReference>
<proteinExistence type="predicted"/>
<dbReference type="PANTHER" id="PTHR30185:SF16">
    <property type="entry name" value="PROTEIN GLCT"/>
    <property type="match status" value="1"/>
</dbReference>
<protein>
    <submittedName>
        <fullName evidence="3">Transcription antiterminator BglG</fullName>
    </submittedName>
</protein>
<evidence type="ECO:0000313" key="3">
    <source>
        <dbReference type="EMBL" id="OBY09678.1"/>
    </source>
</evidence>
<evidence type="ECO:0000259" key="2">
    <source>
        <dbReference type="PROSITE" id="PS51372"/>
    </source>
</evidence>
<dbReference type="SMART" id="SM01061">
    <property type="entry name" value="CAT_RBD"/>
    <property type="match status" value="1"/>
</dbReference>
<keyword evidence="4" id="KW-1185">Reference proteome</keyword>
<dbReference type="InterPro" id="IPR036634">
    <property type="entry name" value="PRD_sf"/>
</dbReference>
<dbReference type="GO" id="GO:0006355">
    <property type="term" value="P:regulation of DNA-templated transcription"/>
    <property type="evidence" value="ECO:0007669"/>
    <property type="project" value="InterPro"/>
</dbReference>
<dbReference type="InterPro" id="IPR050661">
    <property type="entry name" value="BglG_antiterminators"/>
</dbReference>
<dbReference type="Gene3D" id="1.20.890.100">
    <property type="match status" value="1"/>
</dbReference>
<evidence type="ECO:0000256" key="1">
    <source>
        <dbReference type="ARBA" id="ARBA00022737"/>
    </source>
</evidence>
<dbReference type="eggNOG" id="COG3711">
    <property type="taxonomic scope" value="Bacteria"/>
</dbReference>
<dbReference type="SUPFAM" id="SSF50151">
    <property type="entry name" value="SacY-like RNA-binding domain"/>
    <property type="match status" value="1"/>
</dbReference>
<dbReference type="InterPro" id="IPR011608">
    <property type="entry name" value="PRD"/>
</dbReference>
<dbReference type="InterPro" id="IPR036650">
    <property type="entry name" value="CAT_RNA-bd_dom_sf"/>
</dbReference>
<accession>A0A174HBY3</accession>
<dbReference type="GO" id="GO:0003723">
    <property type="term" value="F:RNA binding"/>
    <property type="evidence" value="ECO:0007669"/>
    <property type="project" value="InterPro"/>
</dbReference>
<dbReference type="OrthoDB" id="9813552at2"/>
<dbReference type="Pfam" id="PF00874">
    <property type="entry name" value="PRD"/>
    <property type="match status" value="2"/>
</dbReference>
<dbReference type="Gene3D" id="2.30.24.10">
    <property type="entry name" value="CAT RNA-binding domain"/>
    <property type="match status" value="1"/>
</dbReference>
<dbReference type="Gene3D" id="1.20.58.1950">
    <property type="match status" value="1"/>
</dbReference>
<reference evidence="3 4" key="1">
    <citation type="submission" date="2016-06" db="EMBL/GenBank/DDBJ databases">
        <authorList>
            <person name="Kjaerup R.B."/>
            <person name="Dalgaard T.S."/>
            <person name="Juul-Madsen H.R."/>
        </authorList>
    </citation>
    <scope>NUCLEOTIDE SEQUENCE [LARGE SCALE GENOMIC DNA]</scope>
    <source>
        <strain evidence="3 4">373-A1</strain>
    </source>
</reference>
<keyword evidence="1" id="KW-0677">Repeat</keyword>
<dbReference type="PROSITE" id="PS51372">
    <property type="entry name" value="PRD_2"/>
    <property type="match status" value="2"/>
</dbReference>
<dbReference type="SUPFAM" id="SSF63520">
    <property type="entry name" value="PTS-regulatory domain, PRD"/>
    <property type="match status" value="2"/>
</dbReference>
<dbReference type="Proteomes" id="UP000092714">
    <property type="component" value="Unassembled WGS sequence"/>
</dbReference>
<feature type="domain" description="PRD" evidence="2">
    <location>
        <begin position="71"/>
        <end position="175"/>
    </location>
</feature>
<dbReference type="AlphaFoldDB" id="A0A174HBY3"/>
<feature type="domain" description="PRD" evidence="2">
    <location>
        <begin position="176"/>
        <end position="281"/>
    </location>
</feature>
<dbReference type="Pfam" id="PF03123">
    <property type="entry name" value="CAT_RBD"/>
    <property type="match status" value="1"/>
</dbReference>
<organism evidence="3 4">
    <name type="scientific">Clostridium paraputrificum</name>
    <dbReference type="NCBI Taxonomy" id="29363"/>
    <lineage>
        <taxon>Bacteria</taxon>
        <taxon>Bacillati</taxon>
        <taxon>Bacillota</taxon>
        <taxon>Clostridia</taxon>
        <taxon>Eubacteriales</taxon>
        <taxon>Clostridiaceae</taxon>
        <taxon>Clostridium</taxon>
    </lineage>
</organism>
<evidence type="ECO:0000313" key="4">
    <source>
        <dbReference type="Proteomes" id="UP000092714"/>
    </source>
</evidence>
<dbReference type="EMBL" id="MAPZ01000028">
    <property type="protein sequence ID" value="OBY09678.1"/>
    <property type="molecule type" value="Genomic_DNA"/>
</dbReference>
<dbReference type="GeneID" id="42776929"/>
<dbReference type="Gene3D" id="1.10.1790.10">
    <property type="entry name" value="PRD domain"/>
    <property type="match status" value="1"/>
</dbReference>
<sequence>MILSNDEIVTKVFNNNIILVNSEDHEKILFAKGIGFGKKPGYVIPKGIKVDKIFTIADSDNIENLNTMIEKVDNDFFVVCEEAIYEISEKINQELNESIHIGLIDHLYFAVKRLKNNEEIENPFLVEIETLYSKEYMLADMVAKKVGAYCNVDIPDGEIAFIALHIHSAINNGKISNTLKNSYLGSTIVEHVEDRLNIEIDRKSLDYARFLTHIKFAIQRIMENIHIDNELTKIIKSSYKESFSVAEEVAKIIEDELGIKVMEDEVTFLTIHIERFRMSIR</sequence>
<gene>
    <name evidence="3" type="ORF">CP373A1_15205</name>
</gene>
<name>A0A174HBY3_9CLOT</name>